<dbReference type="SMART" id="SM01008">
    <property type="entry name" value="Ald_Xan_dh_C"/>
    <property type="match status" value="1"/>
</dbReference>
<dbReference type="InterPro" id="IPR046867">
    <property type="entry name" value="AldOxase/xan_DH_MoCoBD2"/>
</dbReference>
<protein>
    <submittedName>
        <fullName evidence="4">Aldehyde dehydrogenase</fullName>
    </submittedName>
</protein>
<evidence type="ECO:0000259" key="3">
    <source>
        <dbReference type="SMART" id="SM01008"/>
    </source>
</evidence>
<dbReference type="Gene3D" id="3.90.1170.50">
    <property type="entry name" value="Aldehyde oxidase/xanthine dehydrogenase, a/b hammerhead"/>
    <property type="match status" value="1"/>
</dbReference>
<sequence length="805" mass="86025">MTKIPAGLERRREDLALITGHGRYVDDLRPAAGRPPALHIAFVRSPYAHAEIGQISLDAALALPGVVAAFTSPELASTMRPIEGATIPGSKRPERRPLAIGKARYTGDPVAVVLAENRYLAVDARDLVDVDYEPLPAVIDIEAALAPAAPLLYEEFGSNVGLVAKVEGGDIEAAFAQADRTLLLRLVNQRLVPGSLETRACMFDFDPESGQLTAWLSSQSIFRARETLANFLGLDKSRIHVQNADVGGGFGAKNAFLGEEQVTAALAMRLGRPIKWIEDRTENLIAQTHGRGQISYVEAAFQNDGRLLAIKARTVGDIGAFVAGVSPAIHARTGLMLNGPYQVQAIESITLGAFTNKAPTNAYRGAGRPEAAYILERVIDRIAHVLELDPAVVRSRNFLPPDVFPYRTVTGVQYDSGNYQAALDRLLELGDYQGWREKQRERRASNSDKLLGIGLATPIELSGDAGAAPGPREAATVRIRPDGTLLVQSGVSHNGQGHFTAFAQIVANTLHVPAEQVEVQMNDTALPAFSIGTFGSRVTQMAGSVVLLAAEAVREKALQVAAHVLEAALADLVLEDGRVFVRGTPAHTVDLGTLARLVEEQPTLIEQEPPNPVNGAPIAGLAAWRSFAAEGASYSSGAHLAIVEVESETGNVSILSYVAVDDCGRVLNHYLTEAQIQGSLAQGVGQALYEEVVYDEESGQPLTATLMDYALPSAEQIPDFVTDFVETPSPFNPLGAKGAGEAGCIAAPPTIVNAVLDALAPLGIATIDMPLKPEKIWTLIQSARQGKLAQHELAFPEYFTRHTQQ</sequence>
<evidence type="ECO:0000256" key="1">
    <source>
        <dbReference type="ARBA" id="ARBA00022505"/>
    </source>
</evidence>
<dbReference type="GO" id="GO:0005506">
    <property type="term" value="F:iron ion binding"/>
    <property type="evidence" value="ECO:0007669"/>
    <property type="project" value="InterPro"/>
</dbReference>
<dbReference type="InterPro" id="IPR008274">
    <property type="entry name" value="AldOxase/xan_DH_MoCoBD1"/>
</dbReference>
<proteinExistence type="predicted"/>
<dbReference type="InterPro" id="IPR037165">
    <property type="entry name" value="AldOxase/xan_DH_Mopterin-bd_sf"/>
</dbReference>
<dbReference type="GO" id="GO:0016491">
    <property type="term" value="F:oxidoreductase activity"/>
    <property type="evidence" value="ECO:0007669"/>
    <property type="project" value="UniProtKB-KW"/>
</dbReference>
<dbReference type="Pfam" id="PF20256">
    <property type="entry name" value="MoCoBD_2"/>
    <property type="match status" value="1"/>
</dbReference>
<dbReference type="InterPro" id="IPR016208">
    <property type="entry name" value="Ald_Oxase/xanthine_DH-like"/>
</dbReference>
<keyword evidence="1" id="KW-0500">Molybdenum</keyword>
<keyword evidence="2" id="KW-0560">Oxidoreductase</keyword>
<organism evidence="4 5">
    <name type="scientific">Reticulibacter mediterranei</name>
    <dbReference type="NCBI Taxonomy" id="2778369"/>
    <lineage>
        <taxon>Bacteria</taxon>
        <taxon>Bacillati</taxon>
        <taxon>Chloroflexota</taxon>
        <taxon>Ktedonobacteria</taxon>
        <taxon>Ktedonobacterales</taxon>
        <taxon>Reticulibacteraceae</taxon>
        <taxon>Reticulibacter</taxon>
    </lineage>
</organism>
<evidence type="ECO:0000256" key="2">
    <source>
        <dbReference type="ARBA" id="ARBA00023002"/>
    </source>
</evidence>
<dbReference type="InterPro" id="IPR000674">
    <property type="entry name" value="Ald_Oxase/Xan_DH_a/b"/>
</dbReference>
<dbReference type="Gene3D" id="3.30.365.10">
    <property type="entry name" value="Aldehyde oxidase/xanthine dehydrogenase, molybdopterin binding domain"/>
    <property type="match status" value="4"/>
</dbReference>
<reference evidence="4" key="1">
    <citation type="submission" date="2020-10" db="EMBL/GenBank/DDBJ databases">
        <title>Taxonomic study of unclassified bacteria belonging to the class Ktedonobacteria.</title>
        <authorList>
            <person name="Yabe S."/>
            <person name="Wang C.M."/>
            <person name="Zheng Y."/>
            <person name="Sakai Y."/>
            <person name="Cavaletti L."/>
            <person name="Monciardini P."/>
            <person name="Donadio S."/>
        </authorList>
    </citation>
    <scope>NUCLEOTIDE SEQUENCE</scope>
    <source>
        <strain evidence="4">ID150040</strain>
    </source>
</reference>
<dbReference type="PANTHER" id="PTHR11908">
    <property type="entry name" value="XANTHINE DEHYDROGENASE"/>
    <property type="match status" value="1"/>
</dbReference>
<accession>A0A8J3IJW2</accession>
<name>A0A8J3IJW2_9CHLR</name>
<keyword evidence="5" id="KW-1185">Reference proteome</keyword>
<dbReference type="Pfam" id="PF01315">
    <property type="entry name" value="Ald_Xan_dh_C"/>
    <property type="match status" value="1"/>
</dbReference>
<dbReference type="SUPFAM" id="SSF54665">
    <property type="entry name" value="CO dehydrogenase molybdoprotein N-domain-like"/>
    <property type="match status" value="1"/>
</dbReference>
<dbReference type="SUPFAM" id="SSF56003">
    <property type="entry name" value="Molybdenum cofactor-binding domain"/>
    <property type="match status" value="1"/>
</dbReference>
<dbReference type="Pfam" id="PF02738">
    <property type="entry name" value="MoCoBD_1"/>
    <property type="match status" value="1"/>
</dbReference>
<comment type="caution">
    <text evidence="4">The sequence shown here is derived from an EMBL/GenBank/DDBJ whole genome shotgun (WGS) entry which is preliminary data.</text>
</comment>
<evidence type="ECO:0000313" key="5">
    <source>
        <dbReference type="Proteomes" id="UP000597444"/>
    </source>
</evidence>
<dbReference type="PANTHER" id="PTHR11908:SF132">
    <property type="entry name" value="ALDEHYDE OXIDASE 1-RELATED"/>
    <property type="match status" value="1"/>
</dbReference>
<feature type="domain" description="Aldehyde oxidase/xanthine dehydrogenase a/b hammerhead" evidence="3">
    <location>
        <begin position="19"/>
        <end position="136"/>
    </location>
</feature>
<dbReference type="Proteomes" id="UP000597444">
    <property type="component" value="Unassembled WGS sequence"/>
</dbReference>
<dbReference type="RefSeq" id="WP_220205791.1">
    <property type="nucleotide sequence ID" value="NZ_BNJK01000001.1"/>
</dbReference>
<dbReference type="AlphaFoldDB" id="A0A8J3IJW2"/>
<gene>
    <name evidence="4" type="ORF">KSF_051360</name>
</gene>
<evidence type="ECO:0000313" key="4">
    <source>
        <dbReference type="EMBL" id="GHO95088.1"/>
    </source>
</evidence>
<dbReference type="InterPro" id="IPR036856">
    <property type="entry name" value="Ald_Oxase/Xan_DH_a/b_sf"/>
</dbReference>
<dbReference type="EMBL" id="BNJK01000001">
    <property type="protein sequence ID" value="GHO95088.1"/>
    <property type="molecule type" value="Genomic_DNA"/>
</dbReference>